<evidence type="ECO:0000313" key="3">
    <source>
        <dbReference type="Proteomes" id="UP000799766"/>
    </source>
</evidence>
<dbReference type="Proteomes" id="UP000799766">
    <property type="component" value="Unassembled WGS sequence"/>
</dbReference>
<name>A0A6A6P246_9PEZI</name>
<gene>
    <name evidence="2" type="ORF">BDY21DRAFT_371484</name>
</gene>
<keyword evidence="3" id="KW-1185">Reference proteome</keyword>
<evidence type="ECO:0000256" key="1">
    <source>
        <dbReference type="SAM" id="MobiDB-lite"/>
    </source>
</evidence>
<feature type="compositionally biased region" description="Polar residues" evidence="1">
    <location>
        <begin position="121"/>
        <end position="132"/>
    </location>
</feature>
<sequence length="240" mass="26611">MSSSNPSSSHFAALRAQWEHMHENRPPNNRITAAMKNHMSQPKDGGGHGLLPASTAQQTCQRADLAEHQPGDLGQQSQRRGRRLSSLQALTSPLNPFHKRRQHHTNQQQIQSLHTVPVDLTASNTSLPGHNQSAVSTPTTATSATVESQPAMTPSSRRRGRRGAVWFAVERAFECRHTSQDGHQDSYDQRSHHSCTTIFTDVFDLELHNSSKTSPARQSNFVAYFIVCGGYRHADETSTE</sequence>
<feature type="compositionally biased region" description="Low complexity" evidence="1">
    <location>
        <begin position="73"/>
        <end position="84"/>
    </location>
</feature>
<feature type="compositionally biased region" description="Low complexity" evidence="1">
    <location>
        <begin position="133"/>
        <end position="146"/>
    </location>
</feature>
<feature type="region of interest" description="Disordered" evidence="1">
    <location>
        <begin position="38"/>
        <end position="84"/>
    </location>
</feature>
<accession>A0A6A6P246</accession>
<feature type="region of interest" description="Disordered" evidence="1">
    <location>
        <begin position="121"/>
        <end position="159"/>
    </location>
</feature>
<protein>
    <submittedName>
        <fullName evidence="2">Uncharacterized protein</fullName>
    </submittedName>
</protein>
<reference evidence="2" key="1">
    <citation type="journal article" date="2020" name="Stud. Mycol.">
        <title>101 Dothideomycetes genomes: a test case for predicting lifestyles and emergence of pathogens.</title>
        <authorList>
            <person name="Haridas S."/>
            <person name="Albert R."/>
            <person name="Binder M."/>
            <person name="Bloem J."/>
            <person name="Labutti K."/>
            <person name="Salamov A."/>
            <person name="Andreopoulos B."/>
            <person name="Baker S."/>
            <person name="Barry K."/>
            <person name="Bills G."/>
            <person name="Bluhm B."/>
            <person name="Cannon C."/>
            <person name="Castanera R."/>
            <person name="Culley D."/>
            <person name="Daum C."/>
            <person name="Ezra D."/>
            <person name="Gonzalez J."/>
            <person name="Henrissat B."/>
            <person name="Kuo A."/>
            <person name="Liang C."/>
            <person name="Lipzen A."/>
            <person name="Lutzoni F."/>
            <person name="Magnuson J."/>
            <person name="Mondo S."/>
            <person name="Nolan M."/>
            <person name="Ohm R."/>
            <person name="Pangilinan J."/>
            <person name="Park H.-J."/>
            <person name="Ramirez L."/>
            <person name="Alfaro M."/>
            <person name="Sun H."/>
            <person name="Tritt A."/>
            <person name="Yoshinaga Y."/>
            <person name="Zwiers L.-H."/>
            <person name="Turgeon B."/>
            <person name="Goodwin S."/>
            <person name="Spatafora J."/>
            <person name="Crous P."/>
            <person name="Grigoriev I."/>
        </authorList>
    </citation>
    <scope>NUCLEOTIDE SEQUENCE</scope>
    <source>
        <strain evidence="2">ATCC 16933</strain>
    </source>
</reference>
<dbReference type="EMBL" id="MU001679">
    <property type="protein sequence ID" value="KAF2457969.1"/>
    <property type="molecule type" value="Genomic_DNA"/>
</dbReference>
<evidence type="ECO:0000313" key="2">
    <source>
        <dbReference type="EMBL" id="KAF2457969.1"/>
    </source>
</evidence>
<dbReference type="AlphaFoldDB" id="A0A6A6P246"/>
<proteinExistence type="predicted"/>
<organism evidence="2 3">
    <name type="scientific">Lineolata rhizophorae</name>
    <dbReference type="NCBI Taxonomy" id="578093"/>
    <lineage>
        <taxon>Eukaryota</taxon>
        <taxon>Fungi</taxon>
        <taxon>Dikarya</taxon>
        <taxon>Ascomycota</taxon>
        <taxon>Pezizomycotina</taxon>
        <taxon>Dothideomycetes</taxon>
        <taxon>Dothideomycetes incertae sedis</taxon>
        <taxon>Lineolatales</taxon>
        <taxon>Lineolataceae</taxon>
        <taxon>Lineolata</taxon>
    </lineage>
</organism>